<keyword evidence="3" id="KW-0255">Endonuclease</keyword>
<dbReference type="GO" id="GO:0004519">
    <property type="term" value="F:endonuclease activity"/>
    <property type="evidence" value="ECO:0007669"/>
    <property type="project" value="UniProtKB-KW"/>
</dbReference>
<dbReference type="PANTHER" id="PTHR12121">
    <property type="entry name" value="CARBON CATABOLITE REPRESSOR PROTEIN 4"/>
    <property type="match status" value="1"/>
</dbReference>
<dbReference type="InterPro" id="IPR036691">
    <property type="entry name" value="Endo/exonu/phosph_ase_sf"/>
</dbReference>
<reference evidence="3 4" key="1">
    <citation type="submission" date="2018-08" db="EMBL/GenBank/DDBJ databases">
        <title>Fibrisoma montanum sp. nov., isolated from Danxia mountain soil.</title>
        <authorList>
            <person name="Huang Y."/>
        </authorList>
    </citation>
    <scope>NUCLEOTIDE SEQUENCE [LARGE SCALE GENOMIC DNA]</scope>
    <source>
        <strain evidence="3 4">HYT19</strain>
    </source>
</reference>
<gene>
    <name evidence="3" type="ORF">DYU11_30945</name>
</gene>
<proteinExistence type="predicted"/>
<dbReference type="EMBL" id="QXED01000016">
    <property type="protein sequence ID" value="RIV17664.1"/>
    <property type="molecule type" value="Genomic_DNA"/>
</dbReference>
<keyword evidence="3" id="KW-0378">Hydrolase</keyword>
<evidence type="ECO:0000256" key="1">
    <source>
        <dbReference type="SAM" id="SignalP"/>
    </source>
</evidence>
<name>A0A418LWU5_9BACT</name>
<dbReference type="Gene3D" id="3.60.10.10">
    <property type="entry name" value="Endonuclease/exonuclease/phosphatase"/>
    <property type="match status" value="1"/>
</dbReference>
<dbReference type="CDD" id="cd09083">
    <property type="entry name" value="EEP-1"/>
    <property type="match status" value="1"/>
</dbReference>
<feature type="domain" description="Endonuclease/exonuclease/phosphatase" evidence="2">
    <location>
        <begin position="29"/>
        <end position="270"/>
    </location>
</feature>
<feature type="chain" id="PRO_5019035720" evidence="1">
    <location>
        <begin position="21"/>
        <end position="280"/>
    </location>
</feature>
<evidence type="ECO:0000313" key="4">
    <source>
        <dbReference type="Proteomes" id="UP000283523"/>
    </source>
</evidence>
<dbReference type="InterPro" id="IPR050410">
    <property type="entry name" value="CCR4/nocturin_mRNA_transcr"/>
</dbReference>
<accession>A0A418LWU5</accession>
<dbReference type="SUPFAM" id="SSF56219">
    <property type="entry name" value="DNase I-like"/>
    <property type="match status" value="1"/>
</dbReference>
<sequence length="280" mass="31794">MKLPVLSFLLALFMTLESFAQKTTPICVASYNIRFNNPKDGINAWPNRKDMVKSLVRYHGFDLFGVQEALRGQLNDLAEMNEFAFLGKGRDDGKEAGEHSAIFYKKDRFNVLDSGDFWLSETPDKPGKGWDATCCNRICSWAKFKDRTTGKNFYFFSVHFDHQGVEARRQSGKLMVQKIKEIAKNEPVICVGDLNSTPDTEQVQTIQTLLNDSYRVTAMPPYGPVGTFNGFKFEAPMKDRIDYIFVSKTIDVLKYAVLTDANEQRYPSDHQPVVATVVVK</sequence>
<keyword evidence="4" id="KW-1185">Reference proteome</keyword>
<dbReference type="GO" id="GO:0000175">
    <property type="term" value="F:3'-5'-RNA exonuclease activity"/>
    <property type="evidence" value="ECO:0007669"/>
    <property type="project" value="TreeGrafter"/>
</dbReference>
<keyword evidence="3" id="KW-0540">Nuclease</keyword>
<keyword evidence="1" id="KW-0732">Signal</keyword>
<keyword evidence="3" id="KW-0269">Exonuclease</keyword>
<comment type="caution">
    <text evidence="3">The sequence shown here is derived from an EMBL/GenBank/DDBJ whole genome shotgun (WGS) entry which is preliminary data.</text>
</comment>
<dbReference type="Proteomes" id="UP000283523">
    <property type="component" value="Unassembled WGS sequence"/>
</dbReference>
<protein>
    <submittedName>
        <fullName evidence="3">Endonuclease/exonuclease/phosphatase family protein</fullName>
    </submittedName>
</protein>
<feature type="signal peptide" evidence="1">
    <location>
        <begin position="1"/>
        <end position="20"/>
    </location>
</feature>
<organism evidence="3 4">
    <name type="scientific">Fibrisoma montanum</name>
    <dbReference type="NCBI Taxonomy" id="2305895"/>
    <lineage>
        <taxon>Bacteria</taxon>
        <taxon>Pseudomonadati</taxon>
        <taxon>Bacteroidota</taxon>
        <taxon>Cytophagia</taxon>
        <taxon>Cytophagales</taxon>
        <taxon>Spirosomataceae</taxon>
        <taxon>Fibrisoma</taxon>
    </lineage>
</organism>
<evidence type="ECO:0000259" key="2">
    <source>
        <dbReference type="Pfam" id="PF03372"/>
    </source>
</evidence>
<dbReference type="RefSeq" id="WP_119671630.1">
    <property type="nucleotide sequence ID" value="NZ_QXED01000016.1"/>
</dbReference>
<dbReference type="AlphaFoldDB" id="A0A418LWU5"/>
<evidence type="ECO:0000313" key="3">
    <source>
        <dbReference type="EMBL" id="RIV17664.1"/>
    </source>
</evidence>
<dbReference type="InterPro" id="IPR005135">
    <property type="entry name" value="Endo/exonuclease/phosphatase"/>
</dbReference>
<dbReference type="OrthoDB" id="9793162at2"/>
<dbReference type="PANTHER" id="PTHR12121:SF36">
    <property type="entry name" value="ENDONUCLEASE_EXONUCLEASE_PHOSPHATASE DOMAIN-CONTAINING PROTEIN"/>
    <property type="match status" value="1"/>
</dbReference>
<dbReference type="Pfam" id="PF03372">
    <property type="entry name" value="Exo_endo_phos"/>
    <property type="match status" value="1"/>
</dbReference>